<evidence type="ECO:0000313" key="2">
    <source>
        <dbReference type="Proteomes" id="UP000242258"/>
    </source>
</evidence>
<name>A0A1E7QA38_9GAMM</name>
<dbReference type="OrthoDB" id="5149141at2"/>
<sequence length="245" mass="27911">MQWISAYTRLFNILDRKDTPAYHSGSQFIRVVQQFDPGLPSYSLYIVQRQKAGKSTSRRDFYWDILNGLDEATRYEAFRAFLDNVSPHYPEESQELSAYLFGGGNPVPKVKIPVDAWNSERLNVTLAKIDNAIDSGNFNNAMTLAYTCLEGLYKSYIRKHSPENESQTELIPLSKIVRDDIVVKLDKRGPFPQQMVTSISTLTSAIANSRNSFSDSHFDNDANRWLAGYSRDLVNSLGRLLLHFI</sequence>
<accession>A0A1E7QA38</accession>
<dbReference type="RefSeq" id="WP_070050780.1">
    <property type="nucleotide sequence ID" value="NZ_CBCSDO010000005.1"/>
</dbReference>
<dbReference type="AlphaFoldDB" id="A0A1E7QA38"/>
<proteinExistence type="predicted"/>
<evidence type="ECO:0000313" key="1">
    <source>
        <dbReference type="EMBL" id="OEY71017.1"/>
    </source>
</evidence>
<gene>
    <name evidence="1" type="ORF">BI198_08440</name>
</gene>
<dbReference type="STRING" id="1628148.BI198_08440"/>
<evidence type="ECO:0008006" key="3">
    <source>
        <dbReference type="Google" id="ProtNLM"/>
    </source>
</evidence>
<keyword evidence="2" id="KW-1185">Reference proteome</keyword>
<dbReference type="Proteomes" id="UP000242258">
    <property type="component" value="Unassembled WGS sequence"/>
</dbReference>
<reference evidence="2" key="1">
    <citation type="submission" date="2016-09" db="EMBL/GenBank/DDBJ databases">
        <authorList>
            <person name="Wan X."/>
            <person name="Hou S."/>
        </authorList>
    </citation>
    <scope>NUCLEOTIDE SEQUENCE [LARGE SCALE GENOMIC DNA]</scope>
    <source>
        <strain evidence="2">KH87</strain>
    </source>
</reference>
<comment type="caution">
    <text evidence="1">The sequence shown here is derived from an EMBL/GenBank/DDBJ whole genome shotgun (WGS) entry which is preliminary data.</text>
</comment>
<organism evidence="1 2">
    <name type="scientific">Rheinheimera salexigens</name>
    <dbReference type="NCBI Taxonomy" id="1628148"/>
    <lineage>
        <taxon>Bacteria</taxon>
        <taxon>Pseudomonadati</taxon>
        <taxon>Pseudomonadota</taxon>
        <taxon>Gammaproteobacteria</taxon>
        <taxon>Chromatiales</taxon>
        <taxon>Chromatiaceae</taxon>
        <taxon>Rheinheimera</taxon>
    </lineage>
</organism>
<protein>
    <recommendedName>
        <fullName evidence="3">Abortive infection protein-like C-terminal domain-containing protein</fullName>
    </recommendedName>
</protein>
<dbReference type="EMBL" id="MKEK01000001">
    <property type="protein sequence ID" value="OEY71017.1"/>
    <property type="molecule type" value="Genomic_DNA"/>
</dbReference>